<name>A0A0G2J8X5_9EURO</name>
<gene>
    <name evidence="2" type="ORF">EMCG_02703</name>
</gene>
<feature type="chain" id="PRO_5002546350" description="Antigenic cell wall galactomannoprotein" evidence="1">
    <location>
        <begin position="21"/>
        <end position="185"/>
    </location>
</feature>
<dbReference type="Proteomes" id="UP000034164">
    <property type="component" value="Unassembled WGS sequence"/>
</dbReference>
<dbReference type="VEuPathDB" id="FungiDB:EMCG_02703"/>
<sequence>MKFASLFTGIVAALATTAVASPLTSFSKRDAAEVVDTVKSISTQVIELETTVQSFTGQVIKALKIQIKTGKLTKTLEDAIEKTQESPNFTMDESVTIAMGFIDLQPKITKVLDALISKKDVFKKGLFGFIPLTGIVRGDLEKQKELSAQLGQETVKKLTPDFANLAPIINDLIAADFARAVAAFS</sequence>
<dbReference type="PANTHER" id="PTHR38123:SF4">
    <property type="entry name" value="CELL WALL GALACTOMANNOPROTEIN, PUTATIVE (AFU_ORTHOLOGUE AFUA_4G00870)-RELATED"/>
    <property type="match status" value="1"/>
</dbReference>
<accession>A0A0G2J8X5</accession>
<dbReference type="Gene3D" id="1.20.1280.140">
    <property type="match status" value="1"/>
</dbReference>
<evidence type="ECO:0000313" key="2">
    <source>
        <dbReference type="EMBL" id="KKZ62991.1"/>
    </source>
</evidence>
<reference evidence="3" key="1">
    <citation type="journal article" date="2015" name="PLoS Genet.">
        <title>The dynamic genome and transcriptome of the human fungal pathogen Blastomyces and close relative Emmonsia.</title>
        <authorList>
            <person name="Munoz J.F."/>
            <person name="Gauthier G.M."/>
            <person name="Desjardins C.A."/>
            <person name="Gallo J.E."/>
            <person name="Holder J."/>
            <person name="Sullivan T.D."/>
            <person name="Marty A.J."/>
            <person name="Carmen J.C."/>
            <person name="Chen Z."/>
            <person name="Ding L."/>
            <person name="Gujja S."/>
            <person name="Magrini V."/>
            <person name="Misas E."/>
            <person name="Mitreva M."/>
            <person name="Priest M."/>
            <person name="Saif S."/>
            <person name="Whiston E.A."/>
            <person name="Young S."/>
            <person name="Zeng Q."/>
            <person name="Goldman W.E."/>
            <person name="Mardis E.R."/>
            <person name="Taylor J.W."/>
            <person name="McEwen J.G."/>
            <person name="Clay O.K."/>
            <person name="Klein B.S."/>
            <person name="Cuomo C.A."/>
        </authorList>
    </citation>
    <scope>NUCLEOTIDE SEQUENCE [LARGE SCALE GENOMIC DNA]</scope>
    <source>
        <strain evidence="3">UAMH 3008</strain>
    </source>
</reference>
<dbReference type="EMBL" id="LCZI01001016">
    <property type="protein sequence ID" value="KKZ62991.1"/>
    <property type="molecule type" value="Genomic_DNA"/>
</dbReference>
<dbReference type="Pfam" id="PF12296">
    <property type="entry name" value="HsbA"/>
    <property type="match status" value="1"/>
</dbReference>
<evidence type="ECO:0000256" key="1">
    <source>
        <dbReference type="SAM" id="SignalP"/>
    </source>
</evidence>
<dbReference type="GO" id="GO:0005576">
    <property type="term" value="C:extracellular region"/>
    <property type="evidence" value="ECO:0007669"/>
    <property type="project" value="TreeGrafter"/>
</dbReference>
<organism evidence="2 3">
    <name type="scientific">[Emmonsia] crescens</name>
    <dbReference type="NCBI Taxonomy" id="73230"/>
    <lineage>
        <taxon>Eukaryota</taxon>
        <taxon>Fungi</taxon>
        <taxon>Dikarya</taxon>
        <taxon>Ascomycota</taxon>
        <taxon>Pezizomycotina</taxon>
        <taxon>Eurotiomycetes</taxon>
        <taxon>Eurotiomycetidae</taxon>
        <taxon>Onygenales</taxon>
        <taxon>Ajellomycetaceae</taxon>
        <taxon>Emergomyces</taxon>
    </lineage>
</organism>
<evidence type="ECO:0008006" key="4">
    <source>
        <dbReference type="Google" id="ProtNLM"/>
    </source>
</evidence>
<dbReference type="PANTHER" id="PTHR38123">
    <property type="entry name" value="CELL WALL SERINE-THREONINE-RICH GALACTOMANNOPROTEIN MP1 (AFU_ORTHOLOGUE AFUA_4G03240)"/>
    <property type="match status" value="1"/>
</dbReference>
<dbReference type="InterPro" id="IPR021054">
    <property type="entry name" value="Cell_wall_mannoprotein_1"/>
</dbReference>
<dbReference type="OrthoDB" id="4185620at2759"/>
<proteinExistence type="predicted"/>
<comment type="caution">
    <text evidence="2">The sequence shown here is derived from an EMBL/GenBank/DDBJ whole genome shotgun (WGS) entry which is preliminary data.</text>
</comment>
<feature type="signal peptide" evidence="1">
    <location>
        <begin position="1"/>
        <end position="20"/>
    </location>
</feature>
<dbReference type="AlphaFoldDB" id="A0A0G2J8X5"/>
<evidence type="ECO:0000313" key="3">
    <source>
        <dbReference type="Proteomes" id="UP000034164"/>
    </source>
</evidence>
<protein>
    <recommendedName>
        <fullName evidence="4">Antigenic cell wall galactomannoprotein</fullName>
    </recommendedName>
</protein>
<keyword evidence="1" id="KW-0732">Signal</keyword>